<protein>
    <recommendedName>
        <fullName evidence="4">N-acetyltransferase domain-containing protein</fullName>
    </recommendedName>
</protein>
<feature type="compositionally biased region" description="Basic and acidic residues" evidence="1">
    <location>
        <begin position="22"/>
        <end position="31"/>
    </location>
</feature>
<dbReference type="AlphaFoldDB" id="A0A1E1MRJ8"/>
<dbReference type="SUPFAM" id="SSF55729">
    <property type="entry name" value="Acyl-CoA N-acyltransferases (Nat)"/>
    <property type="match status" value="1"/>
</dbReference>
<organism evidence="2 3">
    <name type="scientific">Rhynchosporium secalis</name>
    <name type="common">Barley scald fungus</name>
    <dbReference type="NCBI Taxonomy" id="38038"/>
    <lineage>
        <taxon>Eukaryota</taxon>
        <taxon>Fungi</taxon>
        <taxon>Dikarya</taxon>
        <taxon>Ascomycota</taxon>
        <taxon>Pezizomycotina</taxon>
        <taxon>Leotiomycetes</taxon>
        <taxon>Helotiales</taxon>
        <taxon>Ploettnerulaceae</taxon>
        <taxon>Rhynchosporium</taxon>
    </lineage>
</organism>
<evidence type="ECO:0000313" key="3">
    <source>
        <dbReference type="Proteomes" id="UP000177625"/>
    </source>
</evidence>
<dbReference type="EMBL" id="FJVC01000507">
    <property type="protein sequence ID" value="CZT51713.1"/>
    <property type="molecule type" value="Genomic_DNA"/>
</dbReference>
<dbReference type="Gene3D" id="3.40.630.30">
    <property type="match status" value="1"/>
</dbReference>
<feature type="compositionally biased region" description="Polar residues" evidence="1">
    <location>
        <begin position="266"/>
        <end position="276"/>
    </location>
</feature>
<feature type="region of interest" description="Disordered" evidence="1">
    <location>
        <begin position="187"/>
        <end position="240"/>
    </location>
</feature>
<proteinExistence type="predicted"/>
<dbReference type="Proteomes" id="UP000177625">
    <property type="component" value="Unassembled WGS sequence"/>
</dbReference>
<keyword evidence="3" id="KW-1185">Reference proteome</keyword>
<gene>
    <name evidence="2" type="ORF">RSE6_12900</name>
</gene>
<feature type="region of interest" description="Disordered" evidence="1">
    <location>
        <begin position="261"/>
        <end position="293"/>
    </location>
</feature>
<evidence type="ECO:0000313" key="2">
    <source>
        <dbReference type="EMBL" id="CZT51713.1"/>
    </source>
</evidence>
<sequence>MAHSGRNRAETPPPKRKYMPLESERPKTKEELWEEEVAHKALAAMSSRGCALLCDSMWASPQYHARMAAVTKPERITGGANAFFRNASNSGIKVATSPAPSPTPVPNAAVLATPPTTPTSTFTLNAKAADRVSGRSQTSAVGTARVAISTYVPPHLWGIVAKSSPTSVPEPEPSQTGSYVPTHLRRPAQTQTQTQTQSVPNQGVSPSAVNAQPLQPSTQYVPPHLRKAASPPAQVLPPHLRGAPTQSVIMQNQAIHQNAPPHLRGITSNKTCPSDQTAPTATPSPNTTISSEVTGTAMASSFYPPARRMILEKDDFVTWLERKSSAKVVQTAEKTFQKVPEKTPEKIIIISEETSLPVRSPQFSPSNFSAGSKLSEASLRQIQRNVDNIDPFLNYMETRPVSKKYGDWKPPRNAFDNPRWKLSDDNVDKFEAYIKSGPPPSMAPLTAQNNTVYGSASVRAANVKAAQIIAAKPQTHHQKPTFVGVQKLGQNIMQNPENGRAQSSEPIKPAQAAMKAEIAGYISNNTAPKQPVPNSNAIQTQETEWQVVPSMKSVAAMISADVKNIQPESSANSPPLTQDALVLQTGFKTVSQNKVSDDGISSTGLGDASSDYVHDPRNIQGIDTTDQLADWDGTWAPAPVNWETERTLFDPAFIPEYIREWQKTIPANGSFIVDISSDKFTIPRESRPYSYTYPIANTIFVDKIDQGLDTLPDTAENTPDQELKRKWQTAEVEANNYSVAVEKKQKSDKRALKASNMRFREIADQEPEKNPFSPAIDIYMRPAEEKDGADVAAIYNWYISNTYIPEDQVSIDVEDAKWLIKQAKDDNMPFIVAVKGRQPASVDAQGRPSPSNKIIMPVVESVIGFCFPERFNYGFTSSWKGRSRATATLQLYVHHEHTRKGVGRNLLDRLIHCLTPGYAYKNAASWINPSHNKVYETEGAGMFHQLLFQIPVESKHDPNIEWLTKFLFKFRFYENSFKESDRAHPKRLNSVVRSSTKGRTAHFLDLAIFHFEARQAGEFDPYI</sequence>
<feature type="compositionally biased region" description="Low complexity" evidence="1">
    <location>
        <begin position="277"/>
        <end position="291"/>
    </location>
</feature>
<feature type="compositionally biased region" description="Polar residues" evidence="1">
    <location>
        <begin position="198"/>
        <end position="220"/>
    </location>
</feature>
<name>A0A1E1MRJ8_RHYSE</name>
<reference evidence="3" key="1">
    <citation type="submission" date="2016-03" db="EMBL/GenBank/DDBJ databases">
        <authorList>
            <person name="Guldener U."/>
        </authorList>
    </citation>
    <scope>NUCLEOTIDE SEQUENCE [LARGE SCALE GENOMIC DNA]</scope>
</reference>
<feature type="region of interest" description="Disordered" evidence="1">
    <location>
        <begin position="1"/>
        <end position="31"/>
    </location>
</feature>
<evidence type="ECO:0008006" key="4">
    <source>
        <dbReference type="Google" id="ProtNLM"/>
    </source>
</evidence>
<accession>A0A1E1MRJ8</accession>
<dbReference type="InterPro" id="IPR016181">
    <property type="entry name" value="Acyl_CoA_acyltransferase"/>
</dbReference>
<evidence type="ECO:0000256" key="1">
    <source>
        <dbReference type="SAM" id="MobiDB-lite"/>
    </source>
</evidence>